<dbReference type="Pfam" id="PF00447">
    <property type="entry name" value="HSF_DNA-bind"/>
    <property type="match status" value="1"/>
</dbReference>
<keyword evidence="4" id="KW-0539">Nucleus</keyword>
<dbReference type="GO" id="GO:0034605">
    <property type="term" value="P:cellular response to heat"/>
    <property type="evidence" value="ECO:0007669"/>
    <property type="project" value="TreeGrafter"/>
</dbReference>
<evidence type="ECO:0000256" key="4">
    <source>
        <dbReference type="ARBA" id="ARBA00023242"/>
    </source>
</evidence>
<evidence type="ECO:0000259" key="6">
    <source>
        <dbReference type="SMART" id="SM00415"/>
    </source>
</evidence>
<reference evidence="7 8" key="1">
    <citation type="journal article" date="2013" name="Front. Plant Sci.">
        <title>The Reference Genome of the Halophytic Plant Eutrema salsugineum.</title>
        <authorList>
            <person name="Yang R."/>
            <person name="Jarvis D.E."/>
            <person name="Chen H."/>
            <person name="Beilstein M.A."/>
            <person name="Grimwood J."/>
            <person name="Jenkins J."/>
            <person name="Shu S."/>
            <person name="Prochnik S."/>
            <person name="Xin M."/>
            <person name="Ma C."/>
            <person name="Schmutz J."/>
            <person name="Wing R.A."/>
            <person name="Mitchell-Olds T."/>
            <person name="Schumaker K.S."/>
            <person name="Wang X."/>
        </authorList>
    </citation>
    <scope>NUCLEOTIDE SEQUENCE [LARGE SCALE GENOMIC DNA]</scope>
</reference>
<dbReference type="Gramene" id="ESQ47022">
    <property type="protein sequence ID" value="ESQ47022"/>
    <property type="gene ID" value="EUTSA_v10028026mg"/>
</dbReference>
<dbReference type="eggNOG" id="KOG0627">
    <property type="taxonomic scope" value="Eukaryota"/>
</dbReference>
<name>V4LWY8_EUTSA</name>
<feature type="domain" description="HSF-type DNA-binding" evidence="6">
    <location>
        <begin position="8"/>
        <end position="101"/>
    </location>
</feature>
<evidence type="ECO:0000256" key="2">
    <source>
        <dbReference type="ARBA" id="ARBA00023016"/>
    </source>
</evidence>
<proteinExistence type="inferred from homology"/>
<evidence type="ECO:0000256" key="5">
    <source>
        <dbReference type="RuleBase" id="RU004020"/>
    </source>
</evidence>
<dbReference type="SUPFAM" id="SSF46785">
    <property type="entry name" value="Winged helix' DNA-binding domain"/>
    <property type="match status" value="1"/>
</dbReference>
<dbReference type="EMBL" id="KI517416">
    <property type="protein sequence ID" value="ESQ47022.1"/>
    <property type="molecule type" value="Genomic_DNA"/>
</dbReference>
<keyword evidence="8" id="KW-1185">Reference proteome</keyword>
<dbReference type="PANTHER" id="PTHR10015:SF384">
    <property type="entry name" value="DNA-BINDING PROTEIN-RELATED"/>
    <property type="match status" value="1"/>
</dbReference>
<gene>
    <name evidence="7" type="ORF">EUTSA_v10028026mg</name>
</gene>
<comment type="similarity">
    <text evidence="5">Belongs to the HSF family.</text>
</comment>
<sequence length="144" mass="17229">MFQRFPNESSSFYTKLYQIVDDPSFNRIISWGKNNNSFIVWDVEGFRRRILPMFAEFGRDFSKFESELFIHGFRRIGQYEFGHEDFVRGVPELLMKKMSVKSRTEGMEKFEAKLKPRRIIFKPKKAIAKEEVAKVEDLFQQLQI</sequence>
<dbReference type="SMART" id="SM00415">
    <property type="entry name" value="HSF"/>
    <property type="match status" value="1"/>
</dbReference>
<dbReference type="InterPro" id="IPR000232">
    <property type="entry name" value="HSF_DNA-bd"/>
</dbReference>
<dbReference type="InterPro" id="IPR036390">
    <property type="entry name" value="WH_DNA-bd_sf"/>
</dbReference>
<comment type="subcellular location">
    <subcellularLocation>
        <location evidence="1">Nucleus</location>
    </subcellularLocation>
</comment>
<dbReference type="GO" id="GO:0003700">
    <property type="term" value="F:DNA-binding transcription factor activity"/>
    <property type="evidence" value="ECO:0007669"/>
    <property type="project" value="InterPro"/>
</dbReference>
<evidence type="ECO:0000256" key="1">
    <source>
        <dbReference type="ARBA" id="ARBA00004123"/>
    </source>
</evidence>
<keyword evidence="2" id="KW-0346">Stress response</keyword>
<dbReference type="KEGG" id="eus:EUTSA_v10028026mg"/>
<dbReference type="AlphaFoldDB" id="V4LWY8"/>
<dbReference type="PRINTS" id="PR00056">
    <property type="entry name" value="HSFDOMAIN"/>
</dbReference>
<dbReference type="GO" id="GO:0006357">
    <property type="term" value="P:regulation of transcription by RNA polymerase II"/>
    <property type="evidence" value="ECO:0007669"/>
    <property type="project" value="TreeGrafter"/>
</dbReference>
<accession>V4LWY8</accession>
<dbReference type="OrthoDB" id="1113383at2759"/>
<dbReference type="GO" id="GO:0005634">
    <property type="term" value="C:nucleus"/>
    <property type="evidence" value="ECO:0007669"/>
    <property type="project" value="UniProtKB-SubCell"/>
</dbReference>
<dbReference type="PANTHER" id="PTHR10015">
    <property type="entry name" value="HEAT SHOCK TRANSCRIPTION FACTOR"/>
    <property type="match status" value="1"/>
</dbReference>
<dbReference type="Proteomes" id="UP000030689">
    <property type="component" value="Unassembled WGS sequence"/>
</dbReference>
<evidence type="ECO:0000256" key="3">
    <source>
        <dbReference type="ARBA" id="ARBA00023125"/>
    </source>
</evidence>
<dbReference type="InterPro" id="IPR036388">
    <property type="entry name" value="WH-like_DNA-bd_sf"/>
</dbReference>
<protein>
    <recommendedName>
        <fullName evidence="6">HSF-type DNA-binding domain-containing protein</fullName>
    </recommendedName>
</protein>
<dbReference type="Gene3D" id="1.10.10.10">
    <property type="entry name" value="Winged helix-like DNA-binding domain superfamily/Winged helix DNA-binding domain"/>
    <property type="match status" value="1"/>
</dbReference>
<evidence type="ECO:0000313" key="7">
    <source>
        <dbReference type="EMBL" id="ESQ47022.1"/>
    </source>
</evidence>
<evidence type="ECO:0000313" key="8">
    <source>
        <dbReference type="Proteomes" id="UP000030689"/>
    </source>
</evidence>
<dbReference type="STRING" id="72664.V4LWY8"/>
<keyword evidence="3" id="KW-0238">DNA-binding</keyword>
<dbReference type="GO" id="GO:0000978">
    <property type="term" value="F:RNA polymerase II cis-regulatory region sequence-specific DNA binding"/>
    <property type="evidence" value="ECO:0007669"/>
    <property type="project" value="TreeGrafter"/>
</dbReference>
<organism evidence="7 8">
    <name type="scientific">Eutrema salsugineum</name>
    <name type="common">Saltwater cress</name>
    <name type="synonym">Sisymbrium salsugineum</name>
    <dbReference type="NCBI Taxonomy" id="72664"/>
    <lineage>
        <taxon>Eukaryota</taxon>
        <taxon>Viridiplantae</taxon>
        <taxon>Streptophyta</taxon>
        <taxon>Embryophyta</taxon>
        <taxon>Tracheophyta</taxon>
        <taxon>Spermatophyta</taxon>
        <taxon>Magnoliopsida</taxon>
        <taxon>eudicotyledons</taxon>
        <taxon>Gunneridae</taxon>
        <taxon>Pentapetalae</taxon>
        <taxon>rosids</taxon>
        <taxon>malvids</taxon>
        <taxon>Brassicales</taxon>
        <taxon>Brassicaceae</taxon>
        <taxon>Eutremeae</taxon>
        <taxon>Eutrema</taxon>
    </lineage>
</organism>
<dbReference type="OMA" id="FNRIISW"/>